<dbReference type="EMBL" id="RQHK01000002">
    <property type="protein sequence ID" value="TGM82270.1"/>
    <property type="molecule type" value="Genomic_DNA"/>
</dbReference>
<proteinExistence type="predicted"/>
<keyword evidence="2" id="KW-1185">Reference proteome</keyword>
<gene>
    <name evidence="1" type="ORF">EHR01_05670</name>
</gene>
<comment type="caution">
    <text evidence="1">The sequence shown here is derived from an EMBL/GenBank/DDBJ whole genome shotgun (WGS) entry which is preliminary data.</text>
</comment>
<dbReference type="SUPFAM" id="SSF56784">
    <property type="entry name" value="HAD-like"/>
    <property type="match status" value="1"/>
</dbReference>
<protein>
    <recommendedName>
        <fullName evidence="3">HAD family hydrolase</fullName>
    </recommendedName>
</protein>
<dbReference type="Proteomes" id="UP000297940">
    <property type="component" value="Unassembled WGS sequence"/>
</dbReference>
<dbReference type="RefSeq" id="WP_135693693.1">
    <property type="nucleotide sequence ID" value="NZ_RQHK01000002.1"/>
</dbReference>
<dbReference type="InterPro" id="IPR036412">
    <property type="entry name" value="HAD-like_sf"/>
</dbReference>
<evidence type="ECO:0008006" key="3">
    <source>
        <dbReference type="Google" id="ProtNLM"/>
    </source>
</evidence>
<sequence length="252" mass="30065">MLDKLYVFDFDGVVCDSTDECMITSWNTWQKWNHNDLKRRSVAEFSFEEISEFRKLRPRVRGAGEYFILNTILENKIEIGNQEDYEILLKLHKENIPKFKTLFLAEREAFRKDHSKEWVLLHSVYHEVIDILREINSEKKLYIATLKDFLSIRMILNFYSIDLPDERIFDESKILNKFDALQKILEISNFPKRDLVFFDDNVTHLYESYSNGFKVYLTAWSNPIPEYLETALSKNIPIIKDFKELNLIINKG</sequence>
<name>A0ABY2P472_9LEPT</name>
<accession>A0ABY2P472</accession>
<evidence type="ECO:0000313" key="1">
    <source>
        <dbReference type="EMBL" id="TGM82270.1"/>
    </source>
</evidence>
<evidence type="ECO:0000313" key="2">
    <source>
        <dbReference type="Proteomes" id="UP000297940"/>
    </source>
</evidence>
<reference evidence="2" key="1">
    <citation type="journal article" date="2019" name="PLoS Negl. Trop. Dis.">
        <title>Revisiting the worldwide diversity of Leptospira species in the environment.</title>
        <authorList>
            <person name="Vincent A.T."/>
            <person name="Schiettekatte O."/>
            <person name="Bourhy P."/>
            <person name="Veyrier F.J."/>
            <person name="Picardeau M."/>
        </authorList>
    </citation>
    <scope>NUCLEOTIDE SEQUENCE [LARGE SCALE GENOMIC DNA]</scope>
    <source>
        <strain evidence="2">201601298</strain>
    </source>
</reference>
<organism evidence="1 2">
    <name type="scientific">Leptospira mtsangambouensis</name>
    <dbReference type="NCBI Taxonomy" id="2484912"/>
    <lineage>
        <taxon>Bacteria</taxon>
        <taxon>Pseudomonadati</taxon>
        <taxon>Spirochaetota</taxon>
        <taxon>Spirochaetia</taxon>
        <taxon>Leptospirales</taxon>
        <taxon>Leptospiraceae</taxon>
        <taxon>Leptospira</taxon>
    </lineage>
</organism>